<reference evidence="1 2" key="1">
    <citation type="submission" date="2019-12" db="EMBL/GenBank/DDBJ databases">
        <title>Full genome sequence of a Bacillus safensis strain isolated from commercially available natto in Indonesia.</title>
        <authorList>
            <person name="Yoshida M."/>
            <person name="Uomi M."/>
            <person name="Waturangi D."/>
            <person name="Ekaputri J.J."/>
            <person name="Setiamarga D.H.E."/>
        </authorList>
    </citation>
    <scope>NUCLEOTIDE SEQUENCE [LARGE SCALE GENOMIC DNA]</scope>
    <source>
        <strain evidence="1 2">IDN1</strain>
    </source>
</reference>
<dbReference type="InterPro" id="IPR020976">
    <property type="entry name" value="Antimicrobial_lci"/>
</dbReference>
<organism evidence="1 2">
    <name type="scientific">Bacillus safensis</name>
    <dbReference type="NCBI Taxonomy" id="561879"/>
    <lineage>
        <taxon>Bacteria</taxon>
        <taxon>Bacillati</taxon>
        <taxon>Bacillota</taxon>
        <taxon>Bacilli</taxon>
        <taxon>Bacillales</taxon>
        <taxon>Bacillaceae</taxon>
        <taxon>Bacillus</taxon>
    </lineage>
</organism>
<dbReference type="Pfam" id="PF12197">
    <property type="entry name" value="lci"/>
    <property type="match status" value="1"/>
</dbReference>
<accession>A0A5S9MC91</accession>
<protein>
    <submittedName>
        <fullName evidence="1">Uncharacterized protein</fullName>
    </submittedName>
</protein>
<dbReference type="Proteomes" id="UP000464658">
    <property type="component" value="Chromosome"/>
</dbReference>
<evidence type="ECO:0000313" key="2">
    <source>
        <dbReference type="Proteomes" id="UP000464658"/>
    </source>
</evidence>
<gene>
    <name evidence="1" type="ORF">BsIDN1_41030</name>
</gene>
<dbReference type="EMBL" id="AP021906">
    <property type="protein sequence ID" value="BBP90485.1"/>
    <property type="molecule type" value="Genomic_DNA"/>
</dbReference>
<dbReference type="RefSeq" id="WP_224426704.1">
    <property type="nucleotide sequence ID" value="NZ_CP099864.1"/>
</dbReference>
<sequence length="134" mass="14756">MSIELFKFLFIENMVIKTLLIEDHSPYNEGVLQNLGMEMIHMKLRKTMAGVALSLGLLLPVSGQALATNDLTNADLSTKATSIVDCSVTPFKGASNRLCMYSDNGSFANSFSRFGTTFYLKGKSGNYAYYESAR</sequence>
<accession>A0A498U026</accession>
<evidence type="ECO:0000313" key="1">
    <source>
        <dbReference type="EMBL" id="BBP90485.1"/>
    </source>
</evidence>
<proteinExistence type="predicted"/>
<name>A0A498U026_BACIA</name>
<dbReference type="AlphaFoldDB" id="A0A498U026"/>